<feature type="compositionally biased region" description="Basic and acidic residues" evidence="5">
    <location>
        <begin position="436"/>
        <end position="445"/>
    </location>
</feature>
<feature type="transmembrane region" description="Helical" evidence="6">
    <location>
        <begin position="304"/>
        <end position="323"/>
    </location>
</feature>
<sequence>MEEKPPAANIKVYKRRWWMLGIFIAFSASNAFQWAQYAVVENVIVDYYQINPLWIEWTALSYAFNLTFLILPTAWILEKYGMRNLALIASWLNAGGATLKIFSSSRDSFAIAFVGQWMVAVGQLGYFPSRVAALWFGKDEISTACSLGIFGNQIGVAIGFLLPPMIIKMNEDKAVTGEQITFVNYLVAGACIVVHGFIYFCFEDAPKLAPSKAALERNKEKVDFKGTLSRLIKHRGYLYLLFVYGTNMGVFCAVTTLLNRIVLTYFPDATEHIGRIGLVTLICGIVGSIWTGVLLDKIGRYADVSLAISIGGAVTSLSLCLVVDKGSILLVYVVYAGIGFFMTGYFTVGFETAAEITYPENEGTTSGILNGVTQSFAIAATMFGSWLIQQKGVLWCCYFFFFTMLAGSFAALKIPKDYKRTAVASCGPVERKIENEEKTDAEIEPLKPINGNVEESR</sequence>
<gene>
    <name evidence="7" type="ORF">NTJ_11162</name>
</gene>
<comment type="subcellular location">
    <subcellularLocation>
        <location evidence="1">Membrane</location>
        <topology evidence="1">Multi-pass membrane protein</topology>
    </subcellularLocation>
</comment>
<feature type="transmembrane region" description="Helical" evidence="6">
    <location>
        <begin position="17"/>
        <end position="39"/>
    </location>
</feature>
<feature type="transmembrane region" description="Helical" evidence="6">
    <location>
        <begin position="237"/>
        <end position="261"/>
    </location>
</feature>
<dbReference type="Pfam" id="PF07690">
    <property type="entry name" value="MFS_1"/>
    <property type="match status" value="2"/>
</dbReference>
<dbReference type="EMBL" id="AP028917">
    <property type="protein sequence ID" value="BES98347.1"/>
    <property type="molecule type" value="Genomic_DNA"/>
</dbReference>
<proteinExistence type="predicted"/>
<feature type="transmembrane region" description="Helical" evidence="6">
    <location>
        <begin position="329"/>
        <end position="348"/>
    </location>
</feature>
<dbReference type="SUPFAM" id="SSF103473">
    <property type="entry name" value="MFS general substrate transporter"/>
    <property type="match status" value="1"/>
</dbReference>
<evidence type="ECO:0000256" key="1">
    <source>
        <dbReference type="ARBA" id="ARBA00004141"/>
    </source>
</evidence>
<dbReference type="InterPro" id="IPR049680">
    <property type="entry name" value="FLVCR1-2_SLC49-like"/>
</dbReference>
<dbReference type="PANTHER" id="PTHR10924">
    <property type="entry name" value="MAJOR FACILITATOR SUPERFAMILY PROTEIN-RELATED"/>
    <property type="match status" value="1"/>
</dbReference>
<keyword evidence="4 6" id="KW-0472">Membrane</keyword>
<reference evidence="7 8" key="1">
    <citation type="submission" date="2023-09" db="EMBL/GenBank/DDBJ databases">
        <title>Nesidiocoris tenuis whole genome shotgun sequence.</title>
        <authorList>
            <person name="Shibata T."/>
            <person name="Shimoda M."/>
            <person name="Kobayashi T."/>
            <person name="Uehara T."/>
        </authorList>
    </citation>
    <scope>NUCLEOTIDE SEQUENCE [LARGE SCALE GENOMIC DNA]</scope>
    <source>
        <strain evidence="7 8">Japan</strain>
    </source>
</reference>
<feature type="transmembrane region" description="Helical" evidence="6">
    <location>
        <begin position="273"/>
        <end position="295"/>
    </location>
</feature>
<dbReference type="Gene3D" id="1.20.1250.20">
    <property type="entry name" value="MFS general substrate transporter like domains"/>
    <property type="match status" value="2"/>
</dbReference>
<dbReference type="InterPro" id="IPR036259">
    <property type="entry name" value="MFS_trans_sf"/>
</dbReference>
<feature type="transmembrane region" description="Helical" evidence="6">
    <location>
        <begin position="392"/>
        <end position="412"/>
    </location>
</feature>
<feature type="transmembrane region" description="Helical" evidence="6">
    <location>
        <begin position="109"/>
        <end position="129"/>
    </location>
</feature>
<name>A0ABN7B6F3_9HEMI</name>
<keyword evidence="2 6" id="KW-0812">Transmembrane</keyword>
<evidence type="ECO:0000256" key="6">
    <source>
        <dbReference type="SAM" id="Phobius"/>
    </source>
</evidence>
<feature type="transmembrane region" description="Helical" evidence="6">
    <location>
        <begin position="141"/>
        <end position="162"/>
    </location>
</feature>
<evidence type="ECO:0000256" key="5">
    <source>
        <dbReference type="SAM" id="MobiDB-lite"/>
    </source>
</evidence>
<feature type="transmembrane region" description="Helical" evidence="6">
    <location>
        <begin position="368"/>
        <end position="386"/>
    </location>
</feature>
<evidence type="ECO:0000313" key="8">
    <source>
        <dbReference type="Proteomes" id="UP001307889"/>
    </source>
</evidence>
<feature type="region of interest" description="Disordered" evidence="5">
    <location>
        <begin position="436"/>
        <end position="457"/>
    </location>
</feature>
<feature type="transmembrane region" description="Helical" evidence="6">
    <location>
        <begin position="59"/>
        <end position="77"/>
    </location>
</feature>
<protein>
    <submittedName>
        <fullName evidence="7">Major Facilitator Superfamily</fullName>
    </submittedName>
</protein>
<evidence type="ECO:0000256" key="4">
    <source>
        <dbReference type="ARBA" id="ARBA00023136"/>
    </source>
</evidence>
<organism evidence="7 8">
    <name type="scientific">Nesidiocoris tenuis</name>
    <dbReference type="NCBI Taxonomy" id="355587"/>
    <lineage>
        <taxon>Eukaryota</taxon>
        <taxon>Metazoa</taxon>
        <taxon>Ecdysozoa</taxon>
        <taxon>Arthropoda</taxon>
        <taxon>Hexapoda</taxon>
        <taxon>Insecta</taxon>
        <taxon>Pterygota</taxon>
        <taxon>Neoptera</taxon>
        <taxon>Paraneoptera</taxon>
        <taxon>Hemiptera</taxon>
        <taxon>Heteroptera</taxon>
        <taxon>Panheteroptera</taxon>
        <taxon>Cimicomorpha</taxon>
        <taxon>Miridae</taxon>
        <taxon>Dicyphina</taxon>
        <taxon>Nesidiocoris</taxon>
    </lineage>
</organism>
<keyword evidence="3 6" id="KW-1133">Transmembrane helix</keyword>
<evidence type="ECO:0000313" key="7">
    <source>
        <dbReference type="EMBL" id="BES98347.1"/>
    </source>
</evidence>
<evidence type="ECO:0000256" key="3">
    <source>
        <dbReference type="ARBA" id="ARBA00022989"/>
    </source>
</evidence>
<dbReference type="Proteomes" id="UP001307889">
    <property type="component" value="Chromosome 9"/>
</dbReference>
<keyword evidence="8" id="KW-1185">Reference proteome</keyword>
<accession>A0ABN7B6F3</accession>
<feature type="transmembrane region" description="Helical" evidence="6">
    <location>
        <begin position="182"/>
        <end position="202"/>
    </location>
</feature>
<dbReference type="PANTHER" id="PTHR10924:SF4">
    <property type="entry name" value="GH15861P"/>
    <property type="match status" value="1"/>
</dbReference>
<evidence type="ECO:0000256" key="2">
    <source>
        <dbReference type="ARBA" id="ARBA00022692"/>
    </source>
</evidence>
<dbReference type="InterPro" id="IPR011701">
    <property type="entry name" value="MFS"/>
</dbReference>